<comment type="caution">
    <text evidence="12">The sequence shown here is derived from an EMBL/GenBank/DDBJ whole genome shotgun (WGS) entry which is preliminary data.</text>
</comment>
<dbReference type="InterPro" id="IPR007695">
    <property type="entry name" value="DNA_mismatch_repair_MutS-lik_N"/>
</dbReference>
<dbReference type="SUPFAM" id="SSF55271">
    <property type="entry name" value="DNA repair protein MutS, domain I"/>
    <property type="match status" value="1"/>
</dbReference>
<dbReference type="InterPro" id="IPR045076">
    <property type="entry name" value="MutS"/>
</dbReference>
<dbReference type="SMART" id="SM00533">
    <property type="entry name" value="MUTSd"/>
    <property type="match status" value="1"/>
</dbReference>
<reference evidence="12 13" key="1">
    <citation type="submission" date="2015-07" db="EMBL/GenBank/DDBJ databases">
        <title>Whole genome sequence of Thermanaerothrix daxensis DSM 23592.</title>
        <authorList>
            <person name="Hemp J."/>
            <person name="Ward L.M."/>
            <person name="Pace L.A."/>
            <person name="Fischer W.W."/>
        </authorList>
    </citation>
    <scope>NUCLEOTIDE SEQUENCE [LARGE SCALE GENOMIC DNA]</scope>
    <source>
        <strain evidence="12 13">GNS-1</strain>
    </source>
</reference>
<keyword evidence="7 9" id="KW-0234">DNA repair</keyword>
<dbReference type="STRING" id="869279.SE15_12700"/>
<dbReference type="PANTHER" id="PTHR11361">
    <property type="entry name" value="DNA MISMATCH REPAIR PROTEIN MUTS FAMILY MEMBER"/>
    <property type="match status" value="1"/>
</dbReference>
<keyword evidence="4 9" id="KW-0227">DNA damage</keyword>
<dbReference type="InterPro" id="IPR007861">
    <property type="entry name" value="DNA_mismatch_repair_MutS_clamp"/>
</dbReference>
<keyword evidence="6 9" id="KW-0238">DNA-binding</keyword>
<keyword evidence="3 9" id="KW-0547">Nucleotide-binding</keyword>
<evidence type="ECO:0000256" key="10">
    <source>
        <dbReference type="RuleBase" id="RU003756"/>
    </source>
</evidence>
<evidence type="ECO:0000313" key="13">
    <source>
        <dbReference type="Proteomes" id="UP000050544"/>
    </source>
</evidence>
<dbReference type="SUPFAM" id="SSF53150">
    <property type="entry name" value="DNA repair protein MutS, domain II"/>
    <property type="match status" value="1"/>
</dbReference>
<dbReference type="Pfam" id="PF01624">
    <property type="entry name" value="MutS_I"/>
    <property type="match status" value="1"/>
</dbReference>
<dbReference type="InterPro" id="IPR007860">
    <property type="entry name" value="DNA_mmatch_repair_MutS_con_dom"/>
</dbReference>
<protein>
    <recommendedName>
        <fullName evidence="2 9">DNA mismatch repair protein MutS</fullName>
    </recommendedName>
</protein>
<gene>
    <name evidence="9" type="primary">mutS</name>
    <name evidence="12" type="ORF">SE15_12700</name>
</gene>
<dbReference type="Gene3D" id="3.40.50.300">
    <property type="entry name" value="P-loop containing nucleotide triphosphate hydrolases"/>
    <property type="match status" value="1"/>
</dbReference>
<evidence type="ECO:0000256" key="3">
    <source>
        <dbReference type="ARBA" id="ARBA00022741"/>
    </source>
</evidence>
<dbReference type="GO" id="GO:0005524">
    <property type="term" value="F:ATP binding"/>
    <property type="evidence" value="ECO:0007669"/>
    <property type="project" value="UniProtKB-UniRule"/>
</dbReference>
<dbReference type="PIRSF" id="PIRSF037677">
    <property type="entry name" value="DNA_mis_repair_Msh6"/>
    <property type="match status" value="1"/>
</dbReference>
<comment type="similarity">
    <text evidence="1 9 10">Belongs to the DNA mismatch repair MutS family.</text>
</comment>
<dbReference type="AlphaFoldDB" id="A0A0P6YCZ2"/>
<dbReference type="NCBIfam" id="NF003810">
    <property type="entry name" value="PRK05399.1"/>
    <property type="match status" value="1"/>
</dbReference>
<accession>A0A0P6YCZ2</accession>
<dbReference type="Gene3D" id="1.10.1420.10">
    <property type="match status" value="2"/>
</dbReference>
<dbReference type="InterPro" id="IPR016151">
    <property type="entry name" value="DNA_mismatch_repair_MutS_N"/>
</dbReference>
<dbReference type="Pfam" id="PF05192">
    <property type="entry name" value="MutS_III"/>
    <property type="match status" value="1"/>
</dbReference>
<dbReference type="Gene3D" id="3.40.1170.10">
    <property type="entry name" value="DNA repair protein MutS, domain I"/>
    <property type="match status" value="1"/>
</dbReference>
<evidence type="ECO:0000256" key="8">
    <source>
        <dbReference type="ARBA" id="ARBA00024647"/>
    </source>
</evidence>
<evidence type="ECO:0000256" key="5">
    <source>
        <dbReference type="ARBA" id="ARBA00022840"/>
    </source>
</evidence>
<feature type="binding site" evidence="9">
    <location>
        <begin position="616"/>
        <end position="623"/>
    </location>
    <ligand>
        <name>ATP</name>
        <dbReference type="ChEBI" id="CHEBI:30616"/>
    </ligand>
</feature>
<dbReference type="InterPro" id="IPR027417">
    <property type="entry name" value="P-loop_NTPase"/>
</dbReference>
<dbReference type="NCBIfam" id="TIGR01070">
    <property type="entry name" value="mutS1"/>
    <property type="match status" value="1"/>
</dbReference>
<dbReference type="FunFam" id="1.10.1420.10:FF:000001">
    <property type="entry name" value="DNA mismatch repair protein MutS"/>
    <property type="match status" value="1"/>
</dbReference>
<dbReference type="EMBL" id="LGKO01000005">
    <property type="protein sequence ID" value="KPL82891.1"/>
    <property type="molecule type" value="Genomic_DNA"/>
</dbReference>
<comment type="function">
    <text evidence="8 9">This protein is involved in the repair of mismatches in DNA. It is possible that it carries out the mismatch recognition step. This protein has a weak ATPase activity.</text>
</comment>
<evidence type="ECO:0000256" key="4">
    <source>
        <dbReference type="ARBA" id="ARBA00022763"/>
    </source>
</evidence>
<dbReference type="PATRIC" id="fig|869279.4.peg.2162"/>
<dbReference type="GO" id="GO:0006298">
    <property type="term" value="P:mismatch repair"/>
    <property type="evidence" value="ECO:0007669"/>
    <property type="project" value="UniProtKB-UniRule"/>
</dbReference>
<proteinExistence type="inferred from homology"/>
<dbReference type="FunFam" id="3.40.50.300:FF:000870">
    <property type="entry name" value="MutS protein homolog 4"/>
    <property type="match status" value="1"/>
</dbReference>
<sequence length="859" mass="96505">MTQDDVSPIRQQYLEIKRQYPNAILFFRLGDFYETFDEDAEITARELDIVLTSRNVAKGVRVPMAGIPYHAVENYLSRLIEKGYHVAICEQVGEQPTRGLFPRQVVRVVTPGTVVEPALLKTDYNNYLAALIVQENAAGIAYVDITTGEFRATELSGSNLETLLRAELTRIQPAETLLPETQTSLGEFIPNHITPVPAWRFEPARCQELLKNHFGVALLDGYGLTKKPLAIGAAGAILQYLQETQPNALKLLTSLATYTSSDFMLLDANTRRSLELTETMRQGETQGSLLNVLDYTVTPMGRRLLRQWLSKPLINPEAIRQRQEIVEYFFTRGLLRADLRIRLRGLGDLERLTNRVIAGHAGPRDLAGLRNILRGLPAVLGLFDEGVESPLQSLLERFHLETDLREILEAALVEEPPATLQTTGIIQPGYSAELDQIIRASQHARDWIANLEATERERTGIKTLKVGYNKVFGYYIEISRALASQAPPEYIRKQTLVNAERFITPQMKEYEALILNAEDRIREVETQLFKELCQKVIAVSRELLDTAQALAELDVYAALAEAAALNGYTRPEITEDLTLDIREGRHPVVEKMLKGERFVPNDAVFEEGEVIRIITGPNMSGKSTFLRQVALIVLMAQIGSFVPAASARIGWVDRIFTRIGAQDEIFAGQSTFMVEMTETANILNHATQRSLLILDEIGRGTSTYDGLSIAWAVVEYLHNHPRLRPRTLFATHYHELTQLAELLPGVRNYNVAVTEAENRVIFLHKIVPGGADRSYGIHVAQLAGLPRPVIQRASEILEQLERTSGRAITLNPTLPQQLTLFPETNPLLEELKALDLNVLTPLEALNKLYEWQRKYLDSK</sequence>
<dbReference type="Pfam" id="PF05188">
    <property type="entry name" value="MutS_II"/>
    <property type="match status" value="1"/>
</dbReference>
<dbReference type="InterPro" id="IPR000432">
    <property type="entry name" value="DNA_mismatch_repair_MutS_C"/>
</dbReference>
<name>A0A0P6YCZ2_9CHLR</name>
<organism evidence="12 13">
    <name type="scientific">Thermanaerothrix daxensis</name>
    <dbReference type="NCBI Taxonomy" id="869279"/>
    <lineage>
        <taxon>Bacteria</taxon>
        <taxon>Bacillati</taxon>
        <taxon>Chloroflexota</taxon>
        <taxon>Anaerolineae</taxon>
        <taxon>Anaerolineales</taxon>
        <taxon>Anaerolineaceae</taxon>
        <taxon>Thermanaerothrix</taxon>
    </lineage>
</organism>
<evidence type="ECO:0000313" key="12">
    <source>
        <dbReference type="EMBL" id="KPL82891.1"/>
    </source>
</evidence>
<dbReference type="Gene3D" id="6.10.140.430">
    <property type="match status" value="1"/>
</dbReference>
<evidence type="ECO:0000256" key="9">
    <source>
        <dbReference type="HAMAP-Rule" id="MF_00096"/>
    </source>
</evidence>
<dbReference type="OrthoDB" id="9802448at2"/>
<dbReference type="InterPro" id="IPR036678">
    <property type="entry name" value="MutS_con_dom_sf"/>
</dbReference>
<dbReference type="InterPro" id="IPR017261">
    <property type="entry name" value="DNA_mismatch_repair_MutS/MSH"/>
</dbReference>
<dbReference type="HAMAP" id="MF_00096">
    <property type="entry name" value="MutS"/>
    <property type="match status" value="1"/>
</dbReference>
<dbReference type="PANTHER" id="PTHR11361:SF34">
    <property type="entry name" value="DNA MISMATCH REPAIR PROTEIN MSH1, MITOCHONDRIAL"/>
    <property type="match status" value="1"/>
</dbReference>
<dbReference type="Pfam" id="PF00488">
    <property type="entry name" value="MutS_V"/>
    <property type="match status" value="1"/>
</dbReference>
<dbReference type="GO" id="GO:0003684">
    <property type="term" value="F:damaged DNA binding"/>
    <property type="evidence" value="ECO:0007669"/>
    <property type="project" value="UniProtKB-UniRule"/>
</dbReference>
<dbReference type="Pfam" id="PF05190">
    <property type="entry name" value="MutS_IV"/>
    <property type="match status" value="1"/>
</dbReference>
<evidence type="ECO:0000256" key="7">
    <source>
        <dbReference type="ARBA" id="ARBA00023204"/>
    </source>
</evidence>
<dbReference type="InterPro" id="IPR005748">
    <property type="entry name" value="DNA_mismatch_repair_MutS"/>
</dbReference>
<evidence type="ECO:0000259" key="11">
    <source>
        <dbReference type="PROSITE" id="PS00486"/>
    </source>
</evidence>
<dbReference type="GO" id="GO:0005829">
    <property type="term" value="C:cytosol"/>
    <property type="evidence" value="ECO:0007669"/>
    <property type="project" value="TreeGrafter"/>
</dbReference>
<dbReference type="FunFam" id="3.40.1170.10:FF:000001">
    <property type="entry name" value="DNA mismatch repair protein MutS"/>
    <property type="match status" value="1"/>
</dbReference>
<dbReference type="Gene3D" id="3.30.420.110">
    <property type="entry name" value="MutS, connector domain"/>
    <property type="match status" value="1"/>
</dbReference>
<dbReference type="GO" id="GO:0030983">
    <property type="term" value="F:mismatched DNA binding"/>
    <property type="evidence" value="ECO:0007669"/>
    <property type="project" value="InterPro"/>
</dbReference>
<dbReference type="GO" id="GO:0140664">
    <property type="term" value="F:ATP-dependent DNA damage sensor activity"/>
    <property type="evidence" value="ECO:0007669"/>
    <property type="project" value="InterPro"/>
</dbReference>
<dbReference type="SUPFAM" id="SSF48334">
    <property type="entry name" value="DNA repair protein MutS, domain III"/>
    <property type="match status" value="1"/>
</dbReference>
<dbReference type="CDD" id="cd03284">
    <property type="entry name" value="ABC_MutS1"/>
    <property type="match status" value="1"/>
</dbReference>
<dbReference type="RefSeq" id="WP_054522459.1">
    <property type="nucleotide sequence ID" value="NZ_LGKO01000005.1"/>
</dbReference>
<keyword evidence="13" id="KW-1185">Reference proteome</keyword>
<feature type="domain" description="DNA mismatch repair proteins mutS family" evidence="11">
    <location>
        <begin position="690"/>
        <end position="706"/>
    </location>
</feature>
<keyword evidence="5 9" id="KW-0067">ATP-binding</keyword>
<dbReference type="InterPro" id="IPR036187">
    <property type="entry name" value="DNA_mismatch_repair_MutS_sf"/>
</dbReference>
<evidence type="ECO:0000256" key="6">
    <source>
        <dbReference type="ARBA" id="ARBA00023125"/>
    </source>
</evidence>
<dbReference type="SMART" id="SM00534">
    <property type="entry name" value="MUTSac"/>
    <property type="match status" value="1"/>
</dbReference>
<evidence type="ECO:0000256" key="1">
    <source>
        <dbReference type="ARBA" id="ARBA00006271"/>
    </source>
</evidence>
<dbReference type="Proteomes" id="UP000050544">
    <property type="component" value="Unassembled WGS sequence"/>
</dbReference>
<dbReference type="SUPFAM" id="SSF52540">
    <property type="entry name" value="P-loop containing nucleoside triphosphate hydrolases"/>
    <property type="match status" value="1"/>
</dbReference>
<dbReference type="InterPro" id="IPR007696">
    <property type="entry name" value="DNA_mismatch_repair_MutS_core"/>
</dbReference>
<evidence type="ECO:0000256" key="2">
    <source>
        <dbReference type="ARBA" id="ARBA00021982"/>
    </source>
</evidence>
<dbReference type="PROSITE" id="PS00486">
    <property type="entry name" value="DNA_MISMATCH_REPAIR_2"/>
    <property type="match status" value="1"/>
</dbReference>